<dbReference type="GO" id="GO:0051539">
    <property type="term" value="F:4 iron, 4 sulfur cluster binding"/>
    <property type="evidence" value="ECO:0007669"/>
    <property type="project" value="UniProtKB-KW"/>
</dbReference>
<dbReference type="PANTHER" id="PTHR13273:SF14">
    <property type="entry name" value="ANAMORSIN"/>
    <property type="match status" value="1"/>
</dbReference>
<feature type="binding site" evidence="9">
    <location>
        <position position="208"/>
    </location>
    <ligand>
        <name>[2Fe-2S] cluster</name>
        <dbReference type="ChEBI" id="CHEBI:190135"/>
    </ligand>
</feature>
<comment type="cofactor">
    <cofactor evidence="9">
        <name>[2Fe-2S] cluster</name>
        <dbReference type="ChEBI" id="CHEBI:190135"/>
    </cofactor>
</comment>
<evidence type="ECO:0000256" key="1">
    <source>
        <dbReference type="ARBA" id="ARBA00001966"/>
    </source>
</evidence>
<evidence type="ECO:0000256" key="6">
    <source>
        <dbReference type="ARBA" id="ARBA00023004"/>
    </source>
</evidence>
<keyword evidence="4 9" id="KW-0963">Cytoplasm</keyword>
<dbReference type="GO" id="GO:0016226">
    <property type="term" value="P:iron-sulfur cluster assembly"/>
    <property type="evidence" value="ECO:0007669"/>
    <property type="project" value="UniProtKB-UniRule"/>
</dbReference>
<feature type="binding site" evidence="9">
    <location>
        <position position="221"/>
    </location>
    <ligand>
        <name>[2Fe-2S] cluster</name>
        <dbReference type="ChEBI" id="CHEBI:190135"/>
    </ligand>
</feature>
<comment type="domain">
    <text evidence="9">The twin Cx2C motifs are involved in the recognition by the mitochondrial MIA40-ERV1 disulfide relay system. The formation of 2 disulfide bonds in the Cx2C motifs through dithiol/disulfide exchange reactions effectively traps the protein in the mitochondrial intermembrane space.</text>
</comment>
<reference evidence="11" key="1">
    <citation type="submission" date="2020-06" db="EMBL/GenBank/DDBJ databases">
        <title>Genomes of multiple members of Pneumocystis genus reveal paths to human pathogen Pneumocystis jirovecii.</title>
        <authorList>
            <person name="Cisse O.H."/>
            <person name="Ma L."/>
            <person name="Dekker J."/>
            <person name="Khil P."/>
            <person name="Jo J."/>
            <person name="Brenchley J."/>
            <person name="Blair R."/>
            <person name="Pahar B."/>
            <person name="Chabe M."/>
            <person name="Van Rompay K.A."/>
            <person name="Keesler R."/>
            <person name="Sukura A."/>
            <person name="Hirsch V."/>
            <person name="Kutty G."/>
            <person name="Liu Y."/>
            <person name="Peng L."/>
            <person name="Chen J."/>
            <person name="Song J."/>
            <person name="Weissenbacher-Lang C."/>
            <person name="Xu J."/>
            <person name="Upham N.S."/>
            <person name="Stajich J.E."/>
            <person name="Cuomo C.A."/>
            <person name="Cushion M.T."/>
            <person name="Kovacs J.A."/>
        </authorList>
    </citation>
    <scope>NUCLEOTIDE SEQUENCE</scope>
    <source>
        <strain evidence="11">2A</strain>
    </source>
</reference>
<dbReference type="OrthoDB" id="311633at2759"/>
<keyword evidence="5 9" id="KW-0479">Metal-binding</keyword>
<dbReference type="GO" id="GO:0051537">
    <property type="term" value="F:2 iron, 2 sulfur cluster binding"/>
    <property type="evidence" value="ECO:0007669"/>
    <property type="project" value="UniProtKB-UniRule"/>
</dbReference>
<dbReference type="Pfam" id="PF05093">
    <property type="entry name" value="CIAPIN1"/>
    <property type="match status" value="1"/>
</dbReference>
<feature type="short sequence motif" description="Cx2C motif 2" evidence="9">
    <location>
        <begin position="274"/>
        <end position="277"/>
    </location>
</feature>
<evidence type="ECO:0000313" key="12">
    <source>
        <dbReference type="Proteomes" id="UP000663699"/>
    </source>
</evidence>
<protein>
    <recommendedName>
        <fullName evidence="10">Anamorsin C-terminal domain-containing protein</fullName>
    </recommendedName>
</protein>
<evidence type="ECO:0000256" key="7">
    <source>
        <dbReference type="ARBA" id="ARBA00023014"/>
    </source>
</evidence>
<dbReference type="GO" id="GO:0009055">
    <property type="term" value="F:electron transfer activity"/>
    <property type="evidence" value="ECO:0007669"/>
    <property type="project" value="UniProtKB-UniRule"/>
</dbReference>
<comment type="domain">
    <text evidence="9">The C-terminal domain binds 2 Fe-S clusters but is otherwise mostly in an intrinsically disordered conformation.</text>
</comment>
<keyword evidence="6 9" id="KW-0408">Iron</keyword>
<sequence>MKSDPEKQRESLSYACKAEDSLLNGVFSLEIDDFLFTQNMTSHNNVLVLLPGSFTMNKGLNIDTKGYKADICFLRDIYTGLKVLEKELYECFYLVSTEQKSLNEFILILNPLLTSVKYERGGRVCIKNSERRNQVRQEAILQGWDVKLENEELVFSKPVLLEISVPLPRKKANLNNYNIKFDDIELINEDDLLEPSDLIIPTYQNNLCSSQPTRKKRCKNCTCGLKEETEITEKMDKMIIHLLKEDELGDIDFIKANNIVSNCGNCYLGDAFRCSKCPYFGMPAFKPGEKIQLKLSDLE</sequence>
<feature type="region of interest" description="Fe-S binding site B" evidence="9">
    <location>
        <begin position="263"/>
        <end position="277"/>
    </location>
</feature>
<dbReference type="InterPro" id="IPR007785">
    <property type="entry name" value="Anamorsin"/>
</dbReference>
<evidence type="ECO:0000259" key="10">
    <source>
        <dbReference type="Pfam" id="PF05093"/>
    </source>
</evidence>
<keyword evidence="12" id="KW-1185">Reference proteome</keyword>
<dbReference type="InterPro" id="IPR046408">
    <property type="entry name" value="CIAPIN1"/>
</dbReference>
<feature type="binding site" evidence="9">
    <location>
        <position position="274"/>
    </location>
    <ligand>
        <name>[4Fe-4S] cluster</name>
        <dbReference type="ChEBI" id="CHEBI:49883"/>
    </ligand>
</feature>
<feature type="binding site" evidence="9">
    <location>
        <position position="218"/>
    </location>
    <ligand>
        <name>[2Fe-2S] cluster</name>
        <dbReference type="ChEBI" id="CHEBI:190135"/>
    </ligand>
</feature>
<feature type="binding site" evidence="9">
    <location>
        <position position="277"/>
    </location>
    <ligand>
        <name>[4Fe-4S] cluster</name>
        <dbReference type="ChEBI" id="CHEBI:49883"/>
    </ligand>
</feature>
<keyword evidence="8 9" id="KW-0496">Mitochondrion</keyword>
<feature type="binding site" evidence="9">
    <location>
        <position position="223"/>
    </location>
    <ligand>
        <name>[2Fe-2S] cluster</name>
        <dbReference type="ChEBI" id="CHEBI:190135"/>
    </ligand>
</feature>
<evidence type="ECO:0000256" key="5">
    <source>
        <dbReference type="ARBA" id="ARBA00022723"/>
    </source>
</evidence>
<name>A0A899G3I7_9ASCO</name>
<evidence type="ECO:0000256" key="8">
    <source>
        <dbReference type="ARBA" id="ARBA00023128"/>
    </source>
</evidence>
<evidence type="ECO:0000256" key="4">
    <source>
        <dbReference type="ARBA" id="ARBA00022490"/>
    </source>
</evidence>
<evidence type="ECO:0000256" key="9">
    <source>
        <dbReference type="HAMAP-Rule" id="MF_03115"/>
    </source>
</evidence>
<comment type="cofactor">
    <cofactor evidence="1 9">
        <name>[4Fe-4S] cluster</name>
        <dbReference type="ChEBI" id="CHEBI:49883"/>
    </cofactor>
</comment>
<dbReference type="EMBL" id="CP054540">
    <property type="protein sequence ID" value="QSL66019.1"/>
    <property type="molecule type" value="Genomic_DNA"/>
</dbReference>
<proteinExistence type="inferred from homology"/>
<feature type="binding site" evidence="9">
    <location>
        <position position="266"/>
    </location>
    <ligand>
        <name>[4Fe-4S] cluster</name>
        <dbReference type="ChEBI" id="CHEBI:49883"/>
    </ligand>
</feature>
<evidence type="ECO:0000256" key="2">
    <source>
        <dbReference type="ARBA" id="ARBA00008169"/>
    </source>
</evidence>
<feature type="short sequence motif" description="Cx2C motif 1" evidence="9">
    <location>
        <begin position="263"/>
        <end position="266"/>
    </location>
</feature>
<comment type="subcellular location">
    <subcellularLocation>
        <location evidence="9">Cytoplasm</location>
    </subcellularLocation>
    <subcellularLocation>
        <location evidence="9">Mitochondrion intermembrane space</location>
    </subcellularLocation>
</comment>
<dbReference type="HAMAP" id="MF_03115">
    <property type="entry name" value="Anamorsin"/>
    <property type="match status" value="1"/>
</dbReference>
<keyword evidence="7 9" id="KW-0411">Iron-sulfur</keyword>
<comment type="caution">
    <text evidence="9">Lacks conserved residue(s) required for the propagation of feature annotation.</text>
</comment>
<dbReference type="GO" id="GO:0046872">
    <property type="term" value="F:metal ion binding"/>
    <property type="evidence" value="ECO:0007669"/>
    <property type="project" value="UniProtKB-KW"/>
</dbReference>
<comment type="domain">
    <text evidence="9">The N-terminal domain has structural similarity with S-adenosyl-L-methionine-dependent methyltransferases, but does not bind S-adenosyl-L-methionine. It is required for correct assembly of the 2 Fe-S clusters.</text>
</comment>
<comment type="similarity">
    <text evidence="2 9">Belongs to the anamorsin family.</text>
</comment>
<feature type="domain" description="Anamorsin C-terminal" evidence="10">
    <location>
        <begin position="204"/>
        <end position="293"/>
    </location>
</feature>
<evidence type="ECO:0000256" key="3">
    <source>
        <dbReference type="ARBA" id="ARBA00022485"/>
    </source>
</evidence>
<keyword evidence="3 9" id="KW-0004">4Fe-4S</keyword>
<keyword evidence="9" id="KW-0001">2Fe-2S</keyword>
<dbReference type="Proteomes" id="UP000663699">
    <property type="component" value="Chromosome 9"/>
</dbReference>
<accession>A0A899G3I7</accession>
<dbReference type="PANTHER" id="PTHR13273">
    <property type="entry name" value="ANAMORSIN"/>
    <property type="match status" value="1"/>
</dbReference>
<gene>
    <name evidence="11" type="ORF">MERGE_003156</name>
</gene>
<organism evidence="11 12">
    <name type="scientific">Pneumocystis wakefieldiae</name>
    <dbReference type="NCBI Taxonomy" id="38082"/>
    <lineage>
        <taxon>Eukaryota</taxon>
        <taxon>Fungi</taxon>
        <taxon>Dikarya</taxon>
        <taxon>Ascomycota</taxon>
        <taxon>Taphrinomycotina</taxon>
        <taxon>Pneumocystomycetes</taxon>
        <taxon>Pneumocystaceae</taxon>
        <taxon>Pneumocystis</taxon>
    </lineage>
</organism>
<dbReference type="GO" id="GO:0005758">
    <property type="term" value="C:mitochondrial intermembrane space"/>
    <property type="evidence" value="ECO:0007669"/>
    <property type="project" value="UniProtKB-SubCell"/>
</dbReference>
<evidence type="ECO:0000313" key="11">
    <source>
        <dbReference type="EMBL" id="QSL66019.1"/>
    </source>
</evidence>
<feature type="binding site" evidence="9">
    <location>
        <position position="263"/>
    </location>
    <ligand>
        <name>[4Fe-4S] cluster</name>
        <dbReference type="ChEBI" id="CHEBI:49883"/>
    </ligand>
</feature>
<dbReference type="AlphaFoldDB" id="A0A899G3I7"/>